<keyword evidence="3" id="KW-1185">Reference proteome</keyword>
<sequence>MRTVPLALLFASFATFASAADATDPVRQVMDMTKANWESVDAGWKFIFDPEPLAKLFSKRFQTAYKEAAKHPAYETENNQPGDPFGYDVVTDSQDGCPLQNITIAPGQPNGAVTSVKVTFKLWTCIDQADIKDSVNEVDFDVITEGGRFVIDDIHRVSEGERDSVFSEMQDLAKGE</sequence>
<keyword evidence="1" id="KW-0732">Signal</keyword>
<name>A0A549TG38_9HYPH</name>
<dbReference type="Proteomes" id="UP000316801">
    <property type="component" value="Unassembled WGS sequence"/>
</dbReference>
<evidence type="ECO:0000256" key="1">
    <source>
        <dbReference type="SAM" id="SignalP"/>
    </source>
</evidence>
<comment type="caution">
    <text evidence="2">The sequence shown here is derived from an EMBL/GenBank/DDBJ whole genome shotgun (WGS) entry which is preliminary data.</text>
</comment>
<evidence type="ECO:0008006" key="4">
    <source>
        <dbReference type="Google" id="ProtNLM"/>
    </source>
</evidence>
<proteinExistence type="predicted"/>
<evidence type="ECO:0000313" key="2">
    <source>
        <dbReference type="EMBL" id="TRL41572.1"/>
    </source>
</evidence>
<evidence type="ECO:0000313" key="3">
    <source>
        <dbReference type="Proteomes" id="UP000316801"/>
    </source>
</evidence>
<dbReference type="RefSeq" id="WP_142881066.1">
    <property type="nucleotide sequence ID" value="NZ_VJMG01000009.1"/>
</dbReference>
<protein>
    <recommendedName>
        <fullName evidence="4">DUF3828 domain-containing protein</fullName>
    </recommendedName>
</protein>
<organism evidence="2 3">
    <name type="scientific">Rhizobium straminoryzae</name>
    <dbReference type="NCBI Taxonomy" id="1387186"/>
    <lineage>
        <taxon>Bacteria</taxon>
        <taxon>Pseudomonadati</taxon>
        <taxon>Pseudomonadota</taxon>
        <taxon>Alphaproteobacteria</taxon>
        <taxon>Hyphomicrobiales</taxon>
        <taxon>Rhizobiaceae</taxon>
        <taxon>Rhizobium/Agrobacterium group</taxon>
        <taxon>Rhizobium</taxon>
    </lineage>
</organism>
<dbReference type="EMBL" id="VJMG01000009">
    <property type="protein sequence ID" value="TRL41572.1"/>
    <property type="molecule type" value="Genomic_DNA"/>
</dbReference>
<reference evidence="2 3" key="1">
    <citation type="submission" date="2019-07" db="EMBL/GenBank/DDBJ databases">
        <title>Ln-dependent methylotrophs.</title>
        <authorList>
            <person name="Tani A."/>
        </authorList>
    </citation>
    <scope>NUCLEOTIDE SEQUENCE [LARGE SCALE GENOMIC DNA]</scope>
    <source>
        <strain evidence="2 3">SM12</strain>
    </source>
</reference>
<accession>A0A549TG38</accession>
<gene>
    <name evidence="2" type="ORF">FNA46_04080</name>
</gene>
<feature type="chain" id="PRO_5022170721" description="DUF3828 domain-containing protein" evidence="1">
    <location>
        <begin position="20"/>
        <end position="176"/>
    </location>
</feature>
<dbReference type="AlphaFoldDB" id="A0A549TG38"/>
<feature type="signal peptide" evidence="1">
    <location>
        <begin position="1"/>
        <end position="19"/>
    </location>
</feature>